<name>A0A1U7Z010_NELNU</name>
<dbReference type="GO" id="GO:0000149">
    <property type="term" value="F:SNARE binding"/>
    <property type="evidence" value="ECO:0000318"/>
    <property type="project" value="GO_Central"/>
</dbReference>
<dbReference type="KEGG" id="nnu:104589618"/>
<dbReference type="AlphaFoldDB" id="A0A1U7Z010"/>
<dbReference type="GO" id="GO:0005768">
    <property type="term" value="C:endosome"/>
    <property type="evidence" value="ECO:0000318"/>
    <property type="project" value="GO_Central"/>
</dbReference>
<evidence type="ECO:0000256" key="1">
    <source>
        <dbReference type="SAM" id="Coils"/>
    </source>
</evidence>
<gene>
    <name evidence="4" type="primary">LOC104589618</name>
</gene>
<accession>A0A1U7Z010</accession>
<proteinExistence type="predicted"/>
<dbReference type="RefSeq" id="XP_010246286.1">
    <property type="nucleotide sequence ID" value="XM_010247984.2"/>
</dbReference>
<evidence type="ECO:0000256" key="2">
    <source>
        <dbReference type="SAM" id="MobiDB-lite"/>
    </source>
</evidence>
<feature type="region of interest" description="Disordered" evidence="2">
    <location>
        <begin position="176"/>
        <end position="201"/>
    </location>
</feature>
<feature type="compositionally biased region" description="Low complexity" evidence="2">
    <location>
        <begin position="179"/>
        <end position="192"/>
    </location>
</feature>
<dbReference type="STRING" id="4432.A0A1U7Z010"/>
<dbReference type="OrthoDB" id="72772at2759"/>
<dbReference type="eggNOG" id="KOG2896">
    <property type="taxonomic scope" value="Eukaryota"/>
</dbReference>
<evidence type="ECO:0000313" key="3">
    <source>
        <dbReference type="Proteomes" id="UP000189703"/>
    </source>
</evidence>
<keyword evidence="3" id="KW-1185">Reference proteome</keyword>
<reference evidence="4" key="1">
    <citation type="submission" date="2025-08" db="UniProtKB">
        <authorList>
            <consortium name="RefSeq"/>
        </authorList>
    </citation>
    <scope>IDENTIFICATION</scope>
</reference>
<dbReference type="GO" id="GO:0035493">
    <property type="term" value="P:SNARE complex assembly"/>
    <property type="evidence" value="ECO:0000318"/>
    <property type="project" value="GO_Central"/>
</dbReference>
<dbReference type="GO" id="GO:0000323">
    <property type="term" value="C:lytic vacuole"/>
    <property type="evidence" value="ECO:0000318"/>
    <property type="project" value="GO_Central"/>
</dbReference>
<dbReference type="PANTHER" id="PTHR15157">
    <property type="entry name" value="UV RADIATION RESISTANCE-ASSOCIATED GENE PROTEIN"/>
    <property type="match status" value="1"/>
</dbReference>
<dbReference type="GeneID" id="104589618"/>
<dbReference type="OMA" id="RFKPANQ"/>
<dbReference type="PANTHER" id="PTHR15157:SF24">
    <property type="entry name" value="VACUOLAR PROTEIN SORTING 38"/>
    <property type="match status" value="1"/>
</dbReference>
<evidence type="ECO:0000313" key="4">
    <source>
        <dbReference type="RefSeq" id="XP_010246286.1"/>
    </source>
</evidence>
<sequence length="348" mass="38800">MEPEKVSSSKENPKEAANLKIIQWEDFEQELARLWSLSSALIKAKENKNSLQQKLESLIQVRSESLSRSNELEEMRQKLEAQKLVIGNMLMHSKVVAEGLRNQEEELTIEIRSLLVAAKVLSMASKQVQEANRLLAGERGYIHLENLLMMLKKRRQYMIAQVSTLYPVKPLTESTYVEKPNSSSNNSKSGKSATPHNPGPLTISGLQLTSLPLKKMSLFNDKKELLKSAGALGHVAHAVSLIASYLDVPLRYSLRLGGSRSYIIDHAPSVEPMPSDSTSSLLPSTNPKPTEFPLFLEGQDTTRATYAIFLLNKDLEQLLNSIGLMSLGPRQVLANLNELLRTIQSQEI</sequence>
<protein>
    <submittedName>
        <fullName evidence="4">UV radiation resistance-associated gene protein-like isoform X1</fullName>
    </submittedName>
</protein>
<feature type="coiled-coil region" evidence="1">
    <location>
        <begin position="41"/>
        <end position="82"/>
    </location>
</feature>
<organism evidence="3 4">
    <name type="scientific">Nelumbo nucifera</name>
    <name type="common">Sacred lotus</name>
    <dbReference type="NCBI Taxonomy" id="4432"/>
    <lineage>
        <taxon>Eukaryota</taxon>
        <taxon>Viridiplantae</taxon>
        <taxon>Streptophyta</taxon>
        <taxon>Embryophyta</taxon>
        <taxon>Tracheophyta</taxon>
        <taxon>Spermatophyta</taxon>
        <taxon>Magnoliopsida</taxon>
        <taxon>Proteales</taxon>
        <taxon>Nelumbonaceae</taxon>
        <taxon>Nelumbo</taxon>
    </lineage>
</organism>
<dbReference type="Proteomes" id="UP000189703">
    <property type="component" value="Unplaced"/>
</dbReference>
<keyword evidence="1" id="KW-0175">Coiled coil</keyword>